<gene>
    <name evidence="6" type="primary">prfA</name>
    <name evidence="8" type="ordered locus">Rcas_2429</name>
</gene>
<dbReference type="Gene3D" id="3.30.160.20">
    <property type="match status" value="1"/>
</dbReference>
<proteinExistence type="inferred from homology"/>
<dbReference type="PROSITE" id="PS00745">
    <property type="entry name" value="RF_PROK_I"/>
    <property type="match status" value="1"/>
</dbReference>
<dbReference type="SUPFAM" id="SSF75620">
    <property type="entry name" value="Release factor"/>
    <property type="match status" value="1"/>
</dbReference>
<dbReference type="Gene3D" id="6.10.140.1950">
    <property type="match status" value="1"/>
</dbReference>
<reference evidence="8 9" key="1">
    <citation type="submission" date="2007-08" db="EMBL/GenBank/DDBJ databases">
        <title>Complete sequence of Roseiflexus castenholzii DSM 13941.</title>
        <authorList>
            <consortium name="US DOE Joint Genome Institute"/>
            <person name="Copeland A."/>
            <person name="Lucas S."/>
            <person name="Lapidus A."/>
            <person name="Barry K."/>
            <person name="Glavina del Rio T."/>
            <person name="Dalin E."/>
            <person name="Tice H."/>
            <person name="Pitluck S."/>
            <person name="Thompson L.S."/>
            <person name="Brettin T."/>
            <person name="Bruce D."/>
            <person name="Detter J.C."/>
            <person name="Han C."/>
            <person name="Tapia R."/>
            <person name="Schmutz J."/>
            <person name="Larimer F."/>
            <person name="Land M."/>
            <person name="Hauser L."/>
            <person name="Kyrpides N."/>
            <person name="Mikhailova N."/>
            <person name="Bryant D.A."/>
            <person name="Hanada S."/>
            <person name="Tsukatani Y."/>
            <person name="Richardson P."/>
        </authorList>
    </citation>
    <scope>NUCLEOTIDE SEQUENCE [LARGE SCALE GENOMIC DNA]</scope>
    <source>
        <strain evidence="9">DSM 13941 / HLO8</strain>
    </source>
</reference>
<evidence type="ECO:0000256" key="1">
    <source>
        <dbReference type="ARBA" id="ARBA00002986"/>
    </source>
</evidence>
<evidence type="ECO:0000259" key="7">
    <source>
        <dbReference type="PROSITE" id="PS00745"/>
    </source>
</evidence>
<feature type="domain" description="Prokaryotic-type class I peptide chain release factors" evidence="7">
    <location>
        <begin position="230"/>
        <end position="246"/>
    </location>
</feature>
<keyword evidence="4 6" id="KW-0648">Protein biosynthesis</keyword>
<organism evidence="8 9">
    <name type="scientific">Roseiflexus castenholzii (strain DSM 13941 / HLO8)</name>
    <dbReference type="NCBI Taxonomy" id="383372"/>
    <lineage>
        <taxon>Bacteria</taxon>
        <taxon>Bacillati</taxon>
        <taxon>Chloroflexota</taxon>
        <taxon>Chloroflexia</taxon>
        <taxon>Chloroflexales</taxon>
        <taxon>Roseiflexineae</taxon>
        <taxon>Roseiflexaceae</taxon>
        <taxon>Roseiflexus</taxon>
    </lineage>
</organism>
<dbReference type="InterPro" id="IPR005139">
    <property type="entry name" value="PCRF"/>
</dbReference>
<dbReference type="Pfam" id="PF03462">
    <property type="entry name" value="PCRF"/>
    <property type="match status" value="1"/>
</dbReference>
<evidence type="ECO:0000256" key="2">
    <source>
        <dbReference type="ARBA" id="ARBA00010835"/>
    </source>
</evidence>
<dbReference type="HAMAP" id="MF_00093">
    <property type="entry name" value="Rel_fac_1"/>
    <property type="match status" value="1"/>
</dbReference>
<evidence type="ECO:0000256" key="6">
    <source>
        <dbReference type="HAMAP-Rule" id="MF_00093"/>
    </source>
</evidence>
<dbReference type="AlphaFoldDB" id="A7NLW1"/>
<dbReference type="Proteomes" id="UP000000263">
    <property type="component" value="Chromosome"/>
</dbReference>
<keyword evidence="9" id="KW-1185">Reference proteome</keyword>
<evidence type="ECO:0000256" key="5">
    <source>
        <dbReference type="ARBA" id="ARBA00050039"/>
    </source>
</evidence>
<dbReference type="PANTHER" id="PTHR43804:SF7">
    <property type="entry name" value="LD18447P"/>
    <property type="match status" value="1"/>
</dbReference>
<dbReference type="GO" id="GO:0005737">
    <property type="term" value="C:cytoplasm"/>
    <property type="evidence" value="ECO:0007669"/>
    <property type="project" value="UniProtKB-SubCell"/>
</dbReference>
<dbReference type="PANTHER" id="PTHR43804">
    <property type="entry name" value="LD18447P"/>
    <property type="match status" value="1"/>
</dbReference>
<accession>A7NLW1</accession>
<dbReference type="InterPro" id="IPR050057">
    <property type="entry name" value="Prokaryotic/Mito_RF"/>
</dbReference>
<dbReference type="NCBIfam" id="NF001859">
    <property type="entry name" value="PRK00591.1"/>
    <property type="match status" value="1"/>
</dbReference>
<dbReference type="eggNOG" id="COG0216">
    <property type="taxonomic scope" value="Bacteria"/>
</dbReference>
<evidence type="ECO:0000256" key="3">
    <source>
        <dbReference type="ARBA" id="ARBA00022481"/>
    </source>
</evidence>
<comment type="PTM">
    <text evidence="6">Methylated by PrmC. Methylation increases the termination efficiency of RF1.</text>
</comment>
<sequence>MAAALIDKLASITARYDELLDLMAQPDVATDPVRLQRYAREQRELEPLVEAYRAYRDVERQIEDTSFLLEHETDQDVRQLAQDELDHLLERRAQLEQQIKVLLLPRDPNDSKNAIMELRQGEGGDEAALFAADLFRMYTRYAEQRGWDIEVISATENGPGGYKEIIFEVRGEGAYSRLKYEGGVHRVQRVPATEARGRIHTSTATVAVLPEVEETDIELNPSDYRVDVFRSGGHGGQGVNTTDSAVRIVYKPGTPEEIVVTCQDSRSQLKNKASALAVLRARLYAREEEKRRKELGETRLAQVGAGERAEKIRTYNFPQDRVTDHRIGQNFSNLPGILDGDLDRLIDMLIIADNAERLESVAAR</sequence>
<dbReference type="InterPro" id="IPR045853">
    <property type="entry name" value="Pep_chain_release_fac_I_sf"/>
</dbReference>
<keyword evidence="6" id="KW-0963">Cytoplasm</keyword>
<keyword evidence="3 6" id="KW-0488">Methylation</keyword>
<dbReference type="KEGG" id="rca:Rcas_2429"/>
<protein>
    <recommendedName>
        <fullName evidence="5 6">Peptide chain release factor 1</fullName>
        <shortName evidence="6">RF-1</shortName>
    </recommendedName>
</protein>
<dbReference type="GO" id="GO:0016149">
    <property type="term" value="F:translation release factor activity, codon specific"/>
    <property type="evidence" value="ECO:0007669"/>
    <property type="project" value="UniProtKB-UniRule"/>
</dbReference>
<comment type="function">
    <text evidence="1 6">Peptide chain release factor 1 directs the termination of translation in response to the peptide chain termination codons UAG and UAA.</text>
</comment>
<dbReference type="NCBIfam" id="TIGR00019">
    <property type="entry name" value="prfA"/>
    <property type="match status" value="1"/>
</dbReference>
<feature type="modified residue" description="N5-methylglutamine" evidence="6">
    <location>
        <position position="237"/>
    </location>
</feature>
<dbReference type="InterPro" id="IPR004373">
    <property type="entry name" value="RF-1"/>
</dbReference>
<evidence type="ECO:0000313" key="9">
    <source>
        <dbReference type="Proteomes" id="UP000000263"/>
    </source>
</evidence>
<dbReference type="SMART" id="SM00937">
    <property type="entry name" value="PCRF"/>
    <property type="match status" value="1"/>
</dbReference>
<dbReference type="InterPro" id="IPR000352">
    <property type="entry name" value="Pep_chain_release_fac_I"/>
</dbReference>
<dbReference type="Pfam" id="PF00472">
    <property type="entry name" value="RF-1"/>
    <property type="match status" value="1"/>
</dbReference>
<dbReference type="FunFam" id="3.30.70.1660:FF:000002">
    <property type="entry name" value="Peptide chain release factor 1"/>
    <property type="match status" value="1"/>
</dbReference>
<dbReference type="EMBL" id="CP000804">
    <property type="protein sequence ID" value="ABU58509.1"/>
    <property type="molecule type" value="Genomic_DNA"/>
</dbReference>
<dbReference type="Gene3D" id="3.30.70.1660">
    <property type="match status" value="2"/>
</dbReference>
<dbReference type="FunFam" id="3.30.160.20:FF:000004">
    <property type="entry name" value="Peptide chain release factor 1"/>
    <property type="match status" value="1"/>
</dbReference>
<dbReference type="HOGENOM" id="CLU_036856_0_1_0"/>
<name>A7NLW1_ROSCS</name>
<evidence type="ECO:0000256" key="4">
    <source>
        <dbReference type="ARBA" id="ARBA00022917"/>
    </source>
</evidence>
<dbReference type="OrthoDB" id="9806673at2"/>
<comment type="subcellular location">
    <subcellularLocation>
        <location evidence="6">Cytoplasm</location>
    </subcellularLocation>
</comment>
<comment type="similarity">
    <text evidence="2 6">Belongs to the prokaryotic/mitochondrial release factor family.</text>
</comment>
<dbReference type="STRING" id="383372.Rcas_2429"/>
<evidence type="ECO:0000313" key="8">
    <source>
        <dbReference type="EMBL" id="ABU58509.1"/>
    </source>
</evidence>